<proteinExistence type="predicted"/>
<dbReference type="EMBL" id="CM037160">
    <property type="protein sequence ID" value="KAH7840258.1"/>
    <property type="molecule type" value="Genomic_DNA"/>
</dbReference>
<gene>
    <name evidence="1" type="ORF">Vadar_014809</name>
</gene>
<evidence type="ECO:0000313" key="2">
    <source>
        <dbReference type="Proteomes" id="UP000828048"/>
    </source>
</evidence>
<comment type="caution">
    <text evidence="1">The sequence shown here is derived from an EMBL/GenBank/DDBJ whole genome shotgun (WGS) entry which is preliminary data.</text>
</comment>
<accession>A0ACB7XIR5</accession>
<keyword evidence="2" id="KW-1185">Reference proteome</keyword>
<organism evidence="1 2">
    <name type="scientific">Vaccinium darrowii</name>
    <dbReference type="NCBI Taxonomy" id="229202"/>
    <lineage>
        <taxon>Eukaryota</taxon>
        <taxon>Viridiplantae</taxon>
        <taxon>Streptophyta</taxon>
        <taxon>Embryophyta</taxon>
        <taxon>Tracheophyta</taxon>
        <taxon>Spermatophyta</taxon>
        <taxon>Magnoliopsida</taxon>
        <taxon>eudicotyledons</taxon>
        <taxon>Gunneridae</taxon>
        <taxon>Pentapetalae</taxon>
        <taxon>asterids</taxon>
        <taxon>Ericales</taxon>
        <taxon>Ericaceae</taxon>
        <taxon>Vaccinioideae</taxon>
        <taxon>Vaccinieae</taxon>
        <taxon>Vaccinium</taxon>
    </lineage>
</organism>
<dbReference type="Proteomes" id="UP000828048">
    <property type="component" value="Chromosome 10"/>
</dbReference>
<reference evidence="1 2" key="1">
    <citation type="journal article" date="2021" name="Hortic Res">
        <title>High-quality reference genome and annotation aids understanding of berry development for evergreen blueberry (Vaccinium darrowii).</title>
        <authorList>
            <person name="Yu J."/>
            <person name="Hulse-Kemp A.M."/>
            <person name="Babiker E."/>
            <person name="Staton M."/>
        </authorList>
    </citation>
    <scope>NUCLEOTIDE SEQUENCE [LARGE SCALE GENOMIC DNA]</scope>
    <source>
        <strain evidence="2">cv. NJ 8807/NJ 8810</strain>
        <tissue evidence="1">Young leaf</tissue>
    </source>
</reference>
<name>A0ACB7XIR5_9ERIC</name>
<protein>
    <submittedName>
        <fullName evidence="1">Uncharacterized protein</fullName>
    </submittedName>
</protein>
<sequence length="98" mass="11105">MAKQSQEVVDYVRQKLAETNEKNKATADKGRRVKLFNEGDEVMIFLRKKRETGLRPRPSNPAELPKRPPLSTPQPKVKLGKTSKGVRVRVSVAKNPRV</sequence>
<evidence type="ECO:0000313" key="1">
    <source>
        <dbReference type="EMBL" id="KAH7840258.1"/>
    </source>
</evidence>